<evidence type="ECO:0000313" key="1">
    <source>
        <dbReference type="EMBL" id="NEU68724.1"/>
    </source>
</evidence>
<protein>
    <recommendedName>
        <fullName evidence="3">T9SS type A sorting domain-containing protein</fullName>
    </recommendedName>
</protein>
<accession>A0A6M0IKN6</accession>
<comment type="caution">
    <text evidence="1">The sequence shown here is derived from an EMBL/GenBank/DDBJ whole genome shotgun (WGS) entry which is preliminary data.</text>
</comment>
<dbReference type="AlphaFoldDB" id="A0A6M0IKN6"/>
<dbReference type="EMBL" id="JAAGNZ010000002">
    <property type="protein sequence ID" value="NEU68724.1"/>
    <property type="molecule type" value="Genomic_DNA"/>
</dbReference>
<dbReference type="InterPro" id="IPR013783">
    <property type="entry name" value="Ig-like_fold"/>
</dbReference>
<keyword evidence="2" id="KW-1185">Reference proteome</keyword>
<reference evidence="1 2" key="1">
    <citation type="submission" date="2020-02" db="EMBL/GenBank/DDBJ databases">
        <title>Draft genome sequence of two Spirosoma agri KCTC 52727 and Spirosoma terrae KCTC 52035.</title>
        <authorList>
            <person name="Rojas J."/>
            <person name="Ambika Manirajan B."/>
            <person name="Ratering S."/>
            <person name="Suarez C."/>
            <person name="Schnell S."/>
        </authorList>
    </citation>
    <scope>NUCLEOTIDE SEQUENCE [LARGE SCALE GENOMIC DNA]</scope>
    <source>
        <strain evidence="1 2">KCTC 52727</strain>
    </source>
</reference>
<dbReference type="Gene3D" id="2.60.40.10">
    <property type="entry name" value="Immunoglobulins"/>
    <property type="match status" value="2"/>
</dbReference>
<evidence type="ECO:0000313" key="2">
    <source>
        <dbReference type="Proteomes" id="UP000477386"/>
    </source>
</evidence>
<name>A0A6M0IKN6_9BACT</name>
<evidence type="ECO:0008006" key="3">
    <source>
        <dbReference type="Google" id="ProtNLM"/>
    </source>
</evidence>
<dbReference type="Proteomes" id="UP000477386">
    <property type="component" value="Unassembled WGS sequence"/>
</dbReference>
<gene>
    <name evidence="1" type="ORF">GK091_17685</name>
</gene>
<proteinExistence type="predicted"/>
<dbReference type="RefSeq" id="WP_164041228.1">
    <property type="nucleotide sequence ID" value="NZ_JAAGNZ010000002.1"/>
</dbReference>
<sequence length="609" mass="65124">MINKYRKLIRQSWSLMLIGTLISLPFIRSIAQSTLALTQPTYNCATGAITFNTTGGNGSLITYTAPGTTRSSVTSNTGVVEAGLRNDPKPILIQATQSGYTASYTFDLAGACAYQFKPPVLAQALPDQTFTVGQVLKQENFNLANYITDPTPGQPRYFPEWTASMKGLPAGISQNSYGDLRYNLNVSLVGSPTTSGVYTVTVTAATQYFPNQPVTTTFKIKVVDPSDESTLKLGLPTYNCATGAITFLTTGGDGSLITYTAPGITRSSVTSNTGVVEAGLRNDPKPILIQATQSGYTASYTFDLRTNCIVPAALSPVLVSPINNLTLTIGKALDRYHVGQHFTDPNPHRGASFYPISFNAANTPPGLYFVDATLSSTGEVSAYFSGAPTKPGIYTVTVTSYLFGYITKSLAASGTFTLTVVDSSGTPPKNAPLTLAAPTYDCTTGAISFNTSGGDGSPVEFKAIGITDWTTNPNQFVDNESRTATDVQPFTLMARQGEQLVSYSWNLKAACGRARMGVSEVVEAGSGLSLQLLGNPVQELLRVRIRGAEGQSVELRLTDSQGRLLQSRTVERVEAVEEQHFQLNQPGPNMLLLQATTQQQVQTVKVLKQ</sequence>
<organism evidence="1 2">
    <name type="scientific">Spirosoma agri</name>
    <dbReference type="NCBI Taxonomy" id="1987381"/>
    <lineage>
        <taxon>Bacteria</taxon>
        <taxon>Pseudomonadati</taxon>
        <taxon>Bacteroidota</taxon>
        <taxon>Cytophagia</taxon>
        <taxon>Cytophagales</taxon>
        <taxon>Cytophagaceae</taxon>
        <taxon>Spirosoma</taxon>
    </lineage>
</organism>